<evidence type="ECO:0000256" key="1">
    <source>
        <dbReference type="SAM" id="MobiDB-lite"/>
    </source>
</evidence>
<name>A0AAF0DR24_9EURO</name>
<proteinExistence type="predicted"/>
<gene>
    <name evidence="2" type="ORF">PRK78_006905</name>
</gene>
<feature type="region of interest" description="Disordered" evidence="1">
    <location>
        <begin position="45"/>
        <end position="68"/>
    </location>
</feature>
<keyword evidence="3" id="KW-1185">Reference proteome</keyword>
<reference evidence="2" key="1">
    <citation type="submission" date="2023-03" db="EMBL/GenBank/DDBJ databases">
        <title>Emydomyces testavorans Genome Sequence.</title>
        <authorList>
            <person name="Hoyer L."/>
        </authorList>
    </citation>
    <scope>NUCLEOTIDE SEQUENCE</scope>
    <source>
        <strain evidence="2">16-2883</strain>
    </source>
</reference>
<protein>
    <submittedName>
        <fullName evidence="2">Uncharacterized protein</fullName>
    </submittedName>
</protein>
<dbReference type="Proteomes" id="UP001219355">
    <property type="component" value="Chromosome 5"/>
</dbReference>
<sequence length="68" mass="7509">MAAPYPVCFRRVTSSAYRDSVMTQNRVNNGVGHAHNVNGTHGVPPFMEDHTGETPPCYLNPRDPSLLQ</sequence>
<organism evidence="2 3">
    <name type="scientific">Emydomyces testavorans</name>
    <dbReference type="NCBI Taxonomy" id="2070801"/>
    <lineage>
        <taxon>Eukaryota</taxon>
        <taxon>Fungi</taxon>
        <taxon>Dikarya</taxon>
        <taxon>Ascomycota</taxon>
        <taxon>Pezizomycotina</taxon>
        <taxon>Eurotiomycetes</taxon>
        <taxon>Eurotiomycetidae</taxon>
        <taxon>Onygenales</taxon>
        <taxon>Nannizziopsiaceae</taxon>
        <taxon>Emydomyces</taxon>
    </lineage>
</organism>
<dbReference type="AlphaFoldDB" id="A0AAF0DR24"/>
<evidence type="ECO:0000313" key="3">
    <source>
        <dbReference type="Proteomes" id="UP001219355"/>
    </source>
</evidence>
<accession>A0AAF0DR24</accession>
<evidence type="ECO:0000313" key="2">
    <source>
        <dbReference type="EMBL" id="WEW61415.1"/>
    </source>
</evidence>
<dbReference type="EMBL" id="CP120631">
    <property type="protein sequence ID" value="WEW61415.1"/>
    <property type="molecule type" value="Genomic_DNA"/>
</dbReference>